<proteinExistence type="predicted"/>
<evidence type="ECO:0000256" key="1">
    <source>
        <dbReference type="ARBA" id="ARBA00004123"/>
    </source>
</evidence>
<reference evidence="4" key="1">
    <citation type="submission" date="2023-10" db="EMBL/GenBank/DDBJ databases">
        <title>Genome assemblies of two species of porcelain crab, Petrolisthes cinctipes and Petrolisthes manimaculis (Anomura: Porcellanidae).</title>
        <authorList>
            <person name="Angst P."/>
        </authorList>
    </citation>
    <scope>NUCLEOTIDE SEQUENCE</scope>
    <source>
        <strain evidence="4">PB745_01</strain>
        <tissue evidence="4">Gill</tissue>
    </source>
</reference>
<feature type="region of interest" description="Disordered" evidence="3">
    <location>
        <begin position="448"/>
        <end position="561"/>
    </location>
</feature>
<feature type="region of interest" description="Disordered" evidence="3">
    <location>
        <begin position="614"/>
        <end position="645"/>
    </location>
</feature>
<evidence type="ECO:0000313" key="4">
    <source>
        <dbReference type="EMBL" id="KAK3859516.1"/>
    </source>
</evidence>
<evidence type="ECO:0000313" key="5">
    <source>
        <dbReference type="Proteomes" id="UP001286313"/>
    </source>
</evidence>
<feature type="compositionally biased region" description="Pro residues" evidence="3">
    <location>
        <begin position="44"/>
        <end position="55"/>
    </location>
</feature>
<protein>
    <submittedName>
        <fullName evidence="4">Uncharacterized protein</fullName>
    </submittedName>
</protein>
<dbReference type="AlphaFoldDB" id="A0AAE1EQG3"/>
<feature type="region of interest" description="Disordered" evidence="3">
    <location>
        <begin position="793"/>
        <end position="883"/>
    </location>
</feature>
<comment type="caution">
    <text evidence="4">The sequence shown here is derived from an EMBL/GenBank/DDBJ whole genome shotgun (WGS) entry which is preliminary data.</text>
</comment>
<organism evidence="4 5">
    <name type="scientific">Petrolisthes cinctipes</name>
    <name type="common">Flat porcelain crab</name>
    <dbReference type="NCBI Taxonomy" id="88211"/>
    <lineage>
        <taxon>Eukaryota</taxon>
        <taxon>Metazoa</taxon>
        <taxon>Ecdysozoa</taxon>
        <taxon>Arthropoda</taxon>
        <taxon>Crustacea</taxon>
        <taxon>Multicrustacea</taxon>
        <taxon>Malacostraca</taxon>
        <taxon>Eumalacostraca</taxon>
        <taxon>Eucarida</taxon>
        <taxon>Decapoda</taxon>
        <taxon>Pleocyemata</taxon>
        <taxon>Anomura</taxon>
        <taxon>Galatheoidea</taxon>
        <taxon>Porcellanidae</taxon>
        <taxon>Petrolisthes</taxon>
    </lineage>
</organism>
<sequence>MGNVEGKVGGRRHVDPPYCTSRPLPPLPRNEEQEVVNGNLDLDSPPPYPPPPPPGEENKRFSWRLRDSAVFGPSENKRRSWLLNMTNGGDKARTRLAKDGKDVHDGQVAPSGSRDAPDGGEAHLLSYSINNDNKQDLQGSGTMTWQLHDGKLVAVNSKDLVRGEDPRAPGYSVLNQCSTSTPPMTHDLKNVIEELRGNPNVDSQTRVERMDDGRGGVVTLTTTTTTRHNHTQSHSPEESLSKLEAELTALLNPELDGRGKLESTRMNGKTEVSPHASLSLSDGGGGGTHTNGVTHTRVTQHSYNVSVTPNLPLPDLQEFSNKGAPLLPDVVKGEGRSLEAQGSAGVSGQPMSNGAEYRIDVGGPDVGWRGSGPEISLAGRQPRSTKAEANLDLRADVPHVGLDVKGNKSTPGSVPGEAEGRLRLSGPEVDVGVAACPTVPDAQVEMGVKTPKTHDKPSSKNKKLGGPCSCLSTPGKMEKEEPYVSAEVQAGKDTPRADIEAGVRAPDASVDIEGRIPDKTVTKPKKKAKLGSCFGKPKEPKLEGELDIDSPSAGVSVAADAPDRPKVDAHLAGKTDLPWIDMEAGGRGVGEYQVSMPSADLEAKEGEARYHLSGNLEGGIKGQPRDVKVKSGKSPSLKIGGEVPETNIEFSGPSINWSGGAESPSFSTSGGVKGEGEIGQPDVRLPKMEVSGNLPGVQLQGDMSTSLDGEMPDIKSKGADIKISGELPHTPHADIHVEPKLSGRVPKVEVGIPCAQADMSVPSLPSVDARAEGELSIPSVDVTVPEKKVKLDAPDTKVTGQKPKGKLGSCFGKPKSPEVEGEYKPGKVSVEGPDADVEASIRTPEAKADISVDSPDVKVNADKPKSKLGSCFGKPKGPKVEGEYKPAKVAVEVPEAGVSGSIKGPEMKGDVDVDIDAPKVKVEGDVTTPSLDVPSADVKVEGKKPKAKLGSCFGKPKSPKVEGEYKPGKVELEGPEVSAGTSVSVPEVSAGASVSGPEAKGDISVEGPDVKVKGNKPKAKFGSCLGKPKSPDVGSEYKPAKIKVQGPEVEGPAVSAEATTTTPEVKG</sequence>
<feature type="compositionally biased region" description="Basic and acidic residues" evidence="3">
    <location>
        <begin position="815"/>
        <end position="825"/>
    </location>
</feature>
<dbReference type="EMBL" id="JAWQEG010005000">
    <property type="protein sequence ID" value="KAK3859516.1"/>
    <property type="molecule type" value="Genomic_DNA"/>
</dbReference>
<gene>
    <name evidence="4" type="ORF">Pcinc_034380</name>
</gene>
<dbReference type="GO" id="GO:0005634">
    <property type="term" value="C:nucleus"/>
    <property type="evidence" value="ECO:0007669"/>
    <property type="project" value="UniProtKB-SubCell"/>
</dbReference>
<feature type="region of interest" description="Disordered" evidence="3">
    <location>
        <begin position="92"/>
        <end position="122"/>
    </location>
</feature>
<feature type="compositionally biased region" description="Basic and acidic residues" evidence="3">
    <location>
        <begin position="92"/>
        <end position="105"/>
    </location>
</feature>
<feature type="compositionally biased region" description="Basic and acidic residues" evidence="3">
    <location>
        <begin position="512"/>
        <end position="521"/>
    </location>
</feature>
<dbReference type="PANTHER" id="PTHR23348:SF41">
    <property type="entry name" value="NEUROBLAST DIFFERENTIATION-ASSOCIATED PROTEIN AHNAK"/>
    <property type="match status" value="1"/>
</dbReference>
<feature type="region of interest" description="Disordered" evidence="3">
    <location>
        <begin position="921"/>
        <end position="1067"/>
    </location>
</feature>
<evidence type="ECO:0000256" key="2">
    <source>
        <dbReference type="ARBA" id="ARBA00023242"/>
    </source>
</evidence>
<dbReference type="InterPro" id="IPR052082">
    <property type="entry name" value="Myelin_sheath_structural"/>
</dbReference>
<feature type="non-terminal residue" evidence="4">
    <location>
        <position position="1067"/>
    </location>
</feature>
<dbReference type="Proteomes" id="UP001286313">
    <property type="component" value="Unassembled WGS sequence"/>
</dbReference>
<dbReference type="GO" id="GO:0043484">
    <property type="term" value="P:regulation of RNA splicing"/>
    <property type="evidence" value="ECO:0007669"/>
    <property type="project" value="TreeGrafter"/>
</dbReference>
<comment type="subcellular location">
    <subcellularLocation>
        <location evidence="1">Nucleus</location>
    </subcellularLocation>
</comment>
<keyword evidence="5" id="KW-1185">Reference proteome</keyword>
<feature type="region of interest" description="Disordered" evidence="3">
    <location>
        <begin position="1"/>
        <end position="61"/>
    </location>
</feature>
<feature type="compositionally biased region" description="Basic and acidic residues" evidence="3">
    <location>
        <begin position="844"/>
        <end position="865"/>
    </location>
</feature>
<dbReference type="GO" id="GO:0043034">
    <property type="term" value="C:costamere"/>
    <property type="evidence" value="ECO:0007669"/>
    <property type="project" value="TreeGrafter"/>
</dbReference>
<accession>A0AAE1EQG3</accession>
<keyword evidence="2" id="KW-0539">Nucleus</keyword>
<feature type="compositionally biased region" description="Basic and acidic residues" evidence="3">
    <location>
        <begin position="999"/>
        <end position="1012"/>
    </location>
</feature>
<feature type="region of interest" description="Disordered" evidence="3">
    <location>
        <begin position="258"/>
        <end position="287"/>
    </location>
</feature>
<name>A0AAE1EQG3_PETCI</name>
<dbReference type="PANTHER" id="PTHR23348">
    <property type="entry name" value="PERIAXIN/AHNAK"/>
    <property type="match status" value="1"/>
</dbReference>
<feature type="compositionally biased region" description="Polar residues" evidence="3">
    <location>
        <begin position="1057"/>
        <end position="1067"/>
    </location>
</feature>
<feature type="compositionally biased region" description="Basic and acidic residues" evidence="3">
    <location>
        <begin position="959"/>
        <end position="972"/>
    </location>
</feature>
<evidence type="ECO:0000256" key="3">
    <source>
        <dbReference type="SAM" id="MobiDB-lite"/>
    </source>
</evidence>
<feature type="region of interest" description="Disordered" evidence="3">
    <location>
        <begin position="660"/>
        <end position="679"/>
    </location>
</feature>